<keyword evidence="6" id="KW-1185">Reference proteome</keyword>
<gene>
    <name evidence="5" type="ORF">DES39_1908</name>
</gene>
<dbReference type="PANTHER" id="PTHR23026:SF90">
    <property type="entry name" value="IODOTYROSINE DEIODINASE 1"/>
    <property type="match status" value="1"/>
</dbReference>
<dbReference type="EMBL" id="RBWY01000004">
    <property type="protein sequence ID" value="RKS84694.1"/>
    <property type="molecule type" value="Genomic_DNA"/>
</dbReference>
<evidence type="ECO:0000256" key="3">
    <source>
        <dbReference type="ARBA" id="ARBA00023002"/>
    </source>
</evidence>
<dbReference type="RefSeq" id="WP_121145545.1">
    <property type="nucleotide sequence ID" value="NZ_RBWY01000004.1"/>
</dbReference>
<dbReference type="SUPFAM" id="SSF55469">
    <property type="entry name" value="FMN-dependent nitroreductase-like"/>
    <property type="match status" value="1"/>
</dbReference>
<feature type="domain" description="Nitroreductase" evidence="4">
    <location>
        <begin position="171"/>
        <end position="226"/>
    </location>
</feature>
<dbReference type="Proteomes" id="UP000278542">
    <property type="component" value="Unassembled WGS sequence"/>
</dbReference>
<keyword evidence="2" id="KW-0288">FMN</keyword>
<protein>
    <submittedName>
        <fullName evidence="5">Nitroreductase</fullName>
    </submittedName>
</protein>
<comment type="caution">
    <text evidence="5">The sequence shown here is derived from an EMBL/GenBank/DDBJ whole genome shotgun (WGS) entry which is preliminary data.</text>
</comment>
<dbReference type="InterPro" id="IPR000415">
    <property type="entry name" value="Nitroreductase-like"/>
</dbReference>
<organism evidence="5 6">
    <name type="scientific">Orbus hercynius</name>
    <dbReference type="NCBI Taxonomy" id="593135"/>
    <lineage>
        <taxon>Bacteria</taxon>
        <taxon>Pseudomonadati</taxon>
        <taxon>Pseudomonadota</taxon>
        <taxon>Gammaproteobacteria</taxon>
        <taxon>Orbales</taxon>
        <taxon>Orbaceae</taxon>
        <taxon>Orbus</taxon>
    </lineage>
</organism>
<evidence type="ECO:0000259" key="4">
    <source>
        <dbReference type="Pfam" id="PF00881"/>
    </source>
</evidence>
<keyword evidence="1" id="KW-0285">Flavoprotein</keyword>
<dbReference type="InterPro" id="IPR050627">
    <property type="entry name" value="Nitroreductase/BluB"/>
</dbReference>
<evidence type="ECO:0000313" key="6">
    <source>
        <dbReference type="Proteomes" id="UP000278542"/>
    </source>
</evidence>
<dbReference type="PANTHER" id="PTHR23026">
    <property type="entry name" value="NADPH NITROREDUCTASE"/>
    <property type="match status" value="1"/>
</dbReference>
<evidence type="ECO:0000256" key="2">
    <source>
        <dbReference type="ARBA" id="ARBA00022643"/>
    </source>
</evidence>
<evidence type="ECO:0000313" key="5">
    <source>
        <dbReference type="EMBL" id="RKS84694.1"/>
    </source>
</evidence>
<dbReference type="InterPro" id="IPR029479">
    <property type="entry name" value="Nitroreductase"/>
</dbReference>
<dbReference type="Pfam" id="PF00881">
    <property type="entry name" value="Nitroreductase"/>
    <property type="match status" value="1"/>
</dbReference>
<proteinExistence type="predicted"/>
<reference evidence="5 6" key="1">
    <citation type="submission" date="2018-10" db="EMBL/GenBank/DDBJ databases">
        <title>Genomic Encyclopedia of Type Strains, Phase IV (KMG-IV): sequencing the most valuable type-strain genomes for metagenomic binning, comparative biology and taxonomic classification.</title>
        <authorList>
            <person name="Goeker M."/>
        </authorList>
    </citation>
    <scope>NUCLEOTIDE SEQUENCE [LARGE SCALE GENOMIC DNA]</scope>
    <source>
        <strain evidence="5 6">DSM 22228</strain>
    </source>
</reference>
<evidence type="ECO:0000256" key="1">
    <source>
        <dbReference type="ARBA" id="ARBA00022630"/>
    </source>
</evidence>
<sequence>MNKQIIKKILPKIVFDFLRVNYNKYKIRKAYYYDYKRYCEYSSTTDLNSQLKLEAMIIRESHIIEKGLTMPEIRIGFGEQKMLSLCNNCYDYITKYTPVTPQVAHAISVIKEYQIFQSKNNFELCAELNTRISSLLSSRVVSNIEASQQEKITKEAYFTHVDSPFATFSSSRKSIRNYSSEEIPLERLQDAFSIALNTPSACNRQTVRTYVYSDKSTIKKILDAQMGAGGFGYLSNKLIVITAELGVFSEAQERYQAYIDGGIYAMNLLYALHSLKIAGCILNCSHTPGKDLILRDLCKIKDSENFIAMISCGIPPEVFAIAISKRYRLEDIVTFK</sequence>
<name>A0A495RBY1_9GAMM</name>
<dbReference type="GO" id="GO:0016491">
    <property type="term" value="F:oxidoreductase activity"/>
    <property type="evidence" value="ECO:0007669"/>
    <property type="project" value="UniProtKB-KW"/>
</dbReference>
<dbReference type="OrthoDB" id="9802510at2"/>
<accession>A0A495RBY1</accession>
<keyword evidence="3" id="KW-0560">Oxidoreductase</keyword>
<dbReference type="AlphaFoldDB" id="A0A495RBY1"/>
<dbReference type="Gene3D" id="3.40.109.10">
    <property type="entry name" value="NADH Oxidase"/>
    <property type="match status" value="1"/>
</dbReference>